<proteinExistence type="predicted"/>
<evidence type="ECO:0000313" key="2">
    <source>
        <dbReference type="Proteomes" id="UP000078358"/>
    </source>
</evidence>
<dbReference type="AlphaFoldDB" id="A0A179CZQ9"/>
<sequence length="168" mass="18810">MPYVPAHEHYFCSVTNSNSNCRSIRRTPYIYLKPFKAERYFPPPVAYIASIHEYGSPSNNIPPRPFFRPTVATQKKTWAGIGKQVLQNGGTVEDMLDLVGSRAAGDVFETISNIDSPPLALSTKKARNRKAHQQAAKYGKKPKAISIKPLEDTKFLIHSISHIVVDKE</sequence>
<name>A0A179CZQ9_BIBTR</name>
<dbReference type="PATRIC" id="fig|1261658.3.peg.480"/>
<dbReference type="RefSeq" id="WP_197481988.1">
    <property type="nucleotide sequence ID" value="NZ_JACI01000001.1"/>
</dbReference>
<gene>
    <name evidence="1" type="ORF">F480_02380</name>
</gene>
<reference evidence="1 2" key="1">
    <citation type="submission" date="2014-01" db="EMBL/GenBank/DDBJ databases">
        <authorList>
            <person name="Zuccon D."/>
        </authorList>
    </citation>
    <scope>NUCLEOTIDE SEQUENCE [LARGE SCALE GENOMIC DNA]</scope>
    <source>
        <strain evidence="1 2">Y31</strain>
    </source>
</reference>
<protein>
    <submittedName>
        <fullName evidence="1">Uncharacterized protein</fullName>
    </submittedName>
</protein>
<organism evidence="1 2">
    <name type="scientific">Bibersteinia trehalosi Y31</name>
    <dbReference type="NCBI Taxonomy" id="1261658"/>
    <lineage>
        <taxon>Bacteria</taxon>
        <taxon>Pseudomonadati</taxon>
        <taxon>Pseudomonadota</taxon>
        <taxon>Gammaproteobacteria</taxon>
        <taxon>Pasteurellales</taxon>
        <taxon>Pasteurellaceae</taxon>
        <taxon>Bibersteinia</taxon>
    </lineage>
</organism>
<accession>A0A179CZQ9</accession>
<comment type="caution">
    <text evidence="1">The sequence shown here is derived from an EMBL/GenBank/DDBJ whole genome shotgun (WGS) entry which is preliminary data.</text>
</comment>
<dbReference type="EMBL" id="JACI01000001">
    <property type="protein sequence ID" value="OAQ15404.1"/>
    <property type="molecule type" value="Genomic_DNA"/>
</dbReference>
<evidence type="ECO:0000313" key="1">
    <source>
        <dbReference type="EMBL" id="OAQ15404.1"/>
    </source>
</evidence>
<dbReference type="Proteomes" id="UP000078358">
    <property type="component" value="Unassembled WGS sequence"/>
</dbReference>